<organism evidence="1 2">
    <name type="scientific">Mycena chlorophos</name>
    <name type="common">Agaric fungus</name>
    <name type="synonym">Agaricus chlorophos</name>
    <dbReference type="NCBI Taxonomy" id="658473"/>
    <lineage>
        <taxon>Eukaryota</taxon>
        <taxon>Fungi</taxon>
        <taxon>Dikarya</taxon>
        <taxon>Basidiomycota</taxon>
        <taxon>Agaricomycotina</taxon>
        <taxon>Agaricomycetes</taxon>
        <taxon>Agaricomycetidae</taxon>
        <taxon>Agaricales</taxon>
        <taxon>Marasmiineae</taxon>
        <taxon>Mycenaceae</taxon>
        <taxon>Mycena</taxon>
    </lineage>
</organism>
<dbReference type="Proteomes" id="UP000815677">
    <property type="component" value="Unassembled WGS sequence"/>
</dbReference>
<reference evidence="1" key="1">
    <citation type="submission" date="2014-09" db="EMBL/GenBank/DDBJ databases">
        <title>Genome sequence of the luminous mushroom Mycena chlorophos for searching fungal bioluminescence genes.</title>
        <authorList>
            <person name="Tanaka Y."/>
            <person name="Kasuga D."/>
            <person name="Oba Y."/>
            <person name="Hase S."/>
            <person name="Sato K."/>
            <person name="Oba Y."/>
            <person name="Sakakibara Y."/>
        </authorList>
    </citation>
    <scope>NUCLEOTIDE SEQUENCE</scope>
</reference>
<accession>A0ABQ0KXD8</accession>
<evidence type="ECO:0000313" key="1">
    <source>
        <dbReference type="EMBL" id="GAT43458.1"/>
    </source>
</evidence>
<name>A0ABQ0KXD8_MYCCL</name>
<proteinExistence type="predicted"/>
<evidence type="ECO:0000313" key="2">
    <source>
        <dbReference type="Proteomes" id="UP000815677"/>
    </source>
</evidence>
<keyword evidence="2" id="KW-1185">Reference proteome</keyword>
<dbReference type="EMBL" id="DF839040">
    <property type="protein sequence ID" value="GAT43458.1"/>
    <property type="molecule type" value="Genomic_DNA"/>
</dbReference>
<protein>
    <submittedName>
        <fullName evidence="1">Uncharacterized protein</fullName>
    </submittedName>
</protein>
<gene>
    <name evidence="1" type="ORF">MCHLO_01136</name>
</gene>
<sequence>MAREPAERLARLESGRRLACCSAGRCGSRWRPSVGAGNAAEALCSRRRYAPFPRCSAVPLSVRFRDRNGKRCKEYSDLGDGHSGCCRFRRCREDGRGAERRCSLRRR</sequence>